<dbReference type="Pfam" id="PF00128">
    <property type="entry name" value="Alpha-amylase"/>
    <property type="match status" value="1"/>
</dbReference>
<dbReference type="SUPFAM" id="SSF51445">
    <property type="entry name" value="(Trans)glycosidases"/>
    <property type="match status" value="1"/>
</dbReference>
<dbReference type="Gene3D" id="3.20.20.80">
    <property type="entry name" value="Glycosidases"/>
    <property type="match status" value="1"/>
</dbReference>
<dbReference type="PANTHER" id="PTHR10357:SF215">
    <property type="entry name" value="ALPHA-AMYLASE 1"/>
    <property type="match status" value="1"/>
</dbReference>
<dbReference type="InterPro" id="IPR017853">
    <property type="entry name" value="GH"/>
</dbReference>
<dbReference type="RefSeq" id="WP_311580925.1">
    <property type="nucleotide sequence ID" value="NZ_JAVRIF010000004.1"/>
</dbReference>
<comment type="cofactor">
    <cofactor evidence="1">
        <name>Ca(2+)</name>
        <dbReference type="ChEBI" id="CHEBI:29108"/>
    </cofactor>
</comment>
<dbReference type="InterPro" id="IPR006047">
    <property type="entry name" value="GH13_cat_dom"/>
</dbReference>
<evidence type="ECO:0000256" key="1">
    <source>
        <dbReference type="ARBA" id="ARBA00001913"/>
    </source>
</evidence>
<dbReference type="Pfam" id="PF09985">
    <property type="entry name" value="Glucodextran_C"/>
    <property type="match status" value="1"/>
</dbReference>
<comment type="caution">
    <text evidence="5">The sequence shown here is derived from an EMBL/GenBank/DDBJ whole genome shotgun (WGS) entry which is preliminary data.</text>
</comment>
<keyword evidence="3" id="KW-0732">Signal</keyword>
<dbReference type="SUPFAM" id="SSF49344">
    <property type="entry name" value="CBD9-like"/>
    <property type="match status" value="1"/>
</dbReference>
<name>A0ABU3A104_9GAMM</name>
<organism evidence="5 6">
    <name type="scientific">Thalassotalea castellviae</name>
    <dbReference type="NCBI Taxonomy" id="3075612"/>
    <lineage>
        <taxon>Bacteria</taxon>
        <taxon>Pseudomonadati</taxon>
        <taxon>Pseudomonadota</taxon>
        <taxon>Gammaproteobacteria</taxon>
        <taxon>Alteromonadales</taxon>
        <taxon>Colwelliaceae</taxon>
        <taxon>Thalassotalea</taxon>
    </lineage>
</organism>
<dbReference type="InterPro" id="IPR013780">
    <property type="entry name" value="Glyco_hydro_b"/>
</dbReference>
<evidence type="ECO:0000256" key="2">
    <source>
        <dbReference type="ARBA" id="ARBA00022723"/>
    </source>
</evidence>
<evidence type="ECO:0000313" key="5">
    <source>
        <dbReference type="EMBL" id="MDT0603863.1"/>
    </source>
</evidence>
<reference evidence="5 6" key="1">
    <citation type="submission" date="2023-09" db="EMBL/GenBank/DDBJ databases">
        <authorList>
            <person name="Rey-Velasco X."/>
        </authorList>
    </citation>
    <scope>NUCLEOTIDE SEQUENCE [LARGE SCALE GENOMIC DNA]</scope>
    <source>
        <strain evidence="5 6">W431</strain>
    </source>
</reference>
<evidence type="ECO:0000256" key="3">
    <source>
        <dbReference type="ARBA" id="ARBA00022729"/>
    </source>
</evidence>
<dbReference type="SMART" id="SM00642">
    <property type="entry name" value="Aamy"/>
    <property type="match status" value="1"/>
</dbReference>
<dbReference type="PANTHER" id="PTHR10357">
    <property type="entry name" value="ALPHA-AMYLASE FAMILY MEMBER"/>
    <property type="match status" value="1"/>
</dbReference>
<proteinExistence type="predicted"/>
<keyword evidence="2" id="KW-0479">Metal-binding</keyword>
<dbReference type="PROSITE" id="PS51257">
    <property type="entry name" value="PROKAR_LIPOPROTEIN"/>
    <property type="match status" value="1"/>
</dbReference>
<dbReference type="EMBL" id="JAVRIF010000004">
    <property type="protein sequence ID" value="MDT0603863.1"/>
    <property type="molecule type" value="Genomic_DNA"/>
</dbReference>
<evidence type="ECO:0000259" key="4">
    <source>
        <dbReference type="SMART" id="SM00642"/>
    </source>
</evidence>
<keyword evidence="6" id="KW-1185">Reference proteome</keyword>
<dbReference type="SUPFAM" id="SSF51011">
    <property type="entry name" value="Glycosyl hydrolase domain"/>
    <property type="match status" value="1"/>
</dbReference>
<dbReference type="Proteomes" id="UP001266357">
    <property type="component" value="Unassembled WGS sequence"/>
</dbReference>
<dbReference type="Gene3D" id="2.60.40.1190">
    <property type="match status" value="1"/>
</dbReference>
<sequence length="883" mass="99235">MNKKIIATVAATTLLFACNEAKQSDKNILSKTTVNQKVTSDKSTSAELGPLHVASPKWQDQIIYFLMIDRFNDGNLHNSDQGVGVYERGAKDKYNGGDLQGVIDKIDYIKQLGATAVWTTPQVANQWWDPVAEFWGYHGYWARDFKSVDEHYGKLEDYQQLAKSLHAKNMYLIQDIVVNHTGNFFYYDGDYDEQNVKQNFKINTGSIPSVSASQFPFTQNDVNKVEHQQANIFNWTPSILDITVHKQETTYQTSGLDDMNTKNPVVRNALKDSFGYWIKEAGVDAFRIDTAKYVEKEFYEDFLHGDDGIVTTAKSTGRNDFFTFGEIFEMSQPFTDRAEKKITDYLGTDENPRIDAPLSFPLYNEIKQVFAGGRPTSYLSYRVDAAMKWYKDPYRAVNFIDNHDVERFLANGTLSGFKQAYAFMMSIPGIPVIYQGDEQAHLLSRQAMFAGGYGSEQDQFNQASDMFRFIQTLTKIRTQHKVFSRGSIEFIQENASGPGILAYKREYNGKTAYVILNSAEQTALLSRLPTSFYEDNQPTILLAENIDKTLPFAEDGTLTMEMPARSILVLIGNSRASQPTKSMTQEITVAPIPVEFNNVTSAIIQGTTTTAHAELIKIIDGNIEQAEKFSSDAQGKWRTNLPLDGLGNHQHAVEIFWPEKNYVTNKFTYSMNSTIVSGMAAVDDLIGDDKGPAAQYIKPGYQADNCYLDIDSVQARTGGNILELTIKMCDISNAWAPPNGFDHLALTIYFNDKKASGLKALPLLNSAMPQQGTWNVAHSAFGWGNYVFATDGASSTQEGTILNYTPIITVNHQSKEIKMIYHADKLGIDDWLAVDLYLTTWDKDEGGDYRLINETPSKWHFSHSAQNSPKIADDAFMTILRQN</sequence>
<dbReference type="Gene3D" id="2.60.40.1180">
    <property type="entry name" value="Golgi alpha-mannosidase II"/>
    <property type="match status" value="1"/>
</dbReference>
<keyword evidence="5" id="KW-0378">Hydrolase</keyword>
<accession>A0ABU3A104</accession>
<feature type="domain" description="Glycosyl hydrolase family 13 catalytic" evidence="4">
    <location>
        <begin position="65"/>
        <end position="477"/>
    </location>
</feature>
<gene>
    <name evidence="5" type="ORF">RM573_09680</name>
</gene>
<dbReference type="InterPro" id="IPR019248">
    <property type="entry name" value="Glucodextran_C"/>
</dbReference>
<dbReference type="GO" id="GO:0016787">
    <property type="term" value="F:hydrolase activity"/>
    <property type="evidence" value="ECO:0007669"/>
    <property type="project" value="UniProtKB-KW"/>
</dbReference>
<protein>
    <submittedName>
        <fullName evidence="5">Alpha-amylase family glycosyl hydrolase</fullName>
    </submittedName>
</protein>
<evidence type="ECO:0000313" key="6">
    <source>
        <dbReference type="Proteomes" id="UP001266357"/>
    </source>
</evidence>